<protein>
    <submittedName>
        <fullName evidence="4">Fic family protein</fullName>
    </submittedName>
</protein>
<dbReference type="PROSITE" id="PS51459">
    <property type="entry name" value="FIDO"/>
    <property type="match status" value="1"/>
</dbReference>
<dbReference type="RefSeq" id="WP_091180997.1">
    <property type="nucleotide sequence ID" value="NZ_FNRY01000001.1"/>
</dbReference>
<proteinExistence type="predicted"/>
<dbReference type="OrthoDB" id="9813719at2"/>
<keyword evidence="2" id="KW-0547">Nucleotide-binding</keyword>
<dbReference type="InterPro" id="IPR040198">
    <property type="entry name" value="Fido_containing"/>
</dbReference>
<reference evidence="4 5" key="1">
    <citation type="submission" date="2016-10" db="EMBL/GenBank/DDBJ databases">
        <authorList>
            <person name="de Groot N.N."/>
        </authorList>
    </citation>
    <scope>NUCLEOTIDE SEQUENCE [LARGE SCALE GENOMIC DNA]</scope>
    <source>
        <strain evidence="4 5">DSM 21799</strain>
    </source>
</reference>
<dbReference type="PANTHER" id="PTHR13504:SF38">
    <property type="entry name" value="FIDO DOMAIN-CONTAINING PROTEIN"/>
    <property type="match status" value="1"/>
</dbReference>
<keyword evidence="5" id="KW-1185">Reference proteome</keyword>
<name>A0A1H4KB12_9MICO</name>
<dbReference type="AlphaFoldDB" id="A0A1H4KB12"/>
<dbReference type="STRING" id="640635.SAMN04489806_1099"/>
<evidence type="ECO:0000256" key="1">
    <source>
        <dbReference type="PIRSR" id="PIRSR640198-1"/>
    </source>
</evidence>
<evidence type="ECO:0000313" key="5">
    <source>
        <dbReference type="Proteomes" id="UP000199183"/>
    </source>
</evidence>
<dbReference type="Pfam" id="PF02661">
    <property type="entry name" value="Fic"/>
    <property type="match status" value="1"/>
</dbReference>
<sequence length="406" mass="43603">MTTGNEERERGKLAPGWPEISYEPYPWVRTGDEVASRRALLQARGDYSAAVPALIADAQVALSAEAIALADDASQELARFDAEAGTVTAPFASILLRTESASSSEVENLTSSAKQVALAEIGESRSDNARLVVANVNAMKAAIALSDRLDDTSILAMHDALLRDTAPQYVGHWREEQVWIGGGGISPHAATFVPPHHTRVPGLIADMLAFAGRTDVPVLIQAAIAHAQFETIHPFPDGNGRTGRALLQGMLHHGRLTRNVTVPVSAGLLHDLDAYFSALTEYRAGRPEAIVTAVAEASFAAIQHSRALVTDIRATAKRWDSQVVARSDSSVHRLKAYLLRQPVVNTRTVAAELEISEVAAQNAIDKLVDATVLTQTSTARRNRTWQAPEILAALDAFGARARRGRG</sequence>
<dbReference type="GO" id="GO:0005524">
    <property type="term" value="F:ATP binding"/>
    <property type="evidence" value="ECO:0007669"/>
    <property type="project" value="UniProtKB-KW"/>
</dbReference>
<dbReference type="PANTHER" id="PTHR13504">
    <property type="entry name" value="FIDO DOMAIN-CONTAINING PROTEIN DDB_G0283145"/>
    <property type="match status" value="1"/>
</dbReference>
<feature type="domain" description="Fido" evidence="3">
    <location>
        <begin position="149"/>
        <end position="296"/>
    </location>
</feature>
<feature type="active site" evidence="1">
    <location>
        <position position="233"/>
    </location>
</feature>
<keyword evidence="2" id="KW-0067">ATP-binding</keyword>
<dbReference type="Pfam" id="PF13784">
    <property type="entry name" value="Fic_N"/>
    <property type="match status" value="1"/>
</dbReference>
<evidence type="ECO:0000259" key="3">
    <source>
        <dbReference type="PROSITE" id="PS51459"/>
    </source>
</evidence>
<dbReference type="InterPro" id="IPR003812">
    <property type="entry name" value="Fido"/>
</dbReference>
<gene>
    <name evidence="4" type="ORF">SAMN04489806_1099</name>
</gene>
<evidence type="ECO:0000313" key="4">
    <source>
        <dbReference type="EMBL" id="SEB55729.1"/>
    </source>
</evidence>
<dbReference type="EMBL" id="FNRY01000001">
    <property type="protein sequence ID" value="SEB55729.1"/>
    <property type="molecule type" value="Genomic_DNA"/>
</dbReference>
<dbReference type="Gene3D" id="1.10.3290.10">
    <property type="entry name" value="Fido-like domain"/>
    <property type="match status" value="1"/>
</dbReference>
<dbReference type="SUPFAM" id="SSF140931">
    <property type="entry name" value="Fic-like"/>
    <property type="match status" value="1"/>
</dbReference>
<feature type="binding site" evidence="2">
    <location>
        <begin position="237"/>
        <end position="244"/>
    </location>
    <ligand>
        <name>ATP</name>
        <dbReference type="ChEBI" id="CHEBI:30616"/>
    </ligand>
</feature>
<accession>A0A1H4KB12</accession>
<organism evidence="4 5">
    <name type="scientific">Paramicrobacterium humi</name>
    <dbReference type="NCBI Taxonomy" id="640635"/>
    <lineage>
        <taxon>Bacteria</taxon>
        <taxon>Bacillati</taxon>
        <taxon>Actinomycetota</taxon>
        <taxon>Actinomycetes</taxon>
        <taxon>Micrococcales</taxon>
        <taxon>Microbacteriaceae</taxon>
        <taxon>Paramicrobacterium</taxon>
    </lineage>
</organism>
<dbReference type="InterPro" id="IPR036597">
    <property type="entry name" value="Fido-like_dom_sf"/>
</dbReference>
<dbReference type="Proteomes" id="UP000199183">
    <property type="component" value="Unassembled WGS sequence"/>
</dbReference>
<dbReference type="InterPro" id="IPR025758">
    <property type="entry name" value="Fic/DOC_N"/>
</dbReference>
<evidence type="ECO:0000256" key="2">
    <source>
        <dbReference type="PIRSR" id="PIRSR640198-2"/>
    </source>
</evidence>